<protein>
    <recommendedName>
        <fullName evidence="4">Chromosome segregation ATPase</fullName>
    </recommendedName>
</protein>
<evidence type="ECO:0000256" key="2">
    <source>
        <dbReference type="SAM" id="Phobius"/>
    </source>
</evidence>
<evidence type="ECO:0000256" key="1">
    <source>
        <dbReference type="SAM" id="MobiDB-lite"/>
    </source>
</evidence>
<dbReference type="EMBL" id="MJGC01000045">
    <property type="protein sequence ID" value="OEJ75687.1"/>
    <property type="molecule type" value="Genomic_DNA"/>
</dbReference>
<keyword evidence="2" id="KW-0812">Transmembrane</keyword>
<comment type="caution">
    <text evidence="3">The sequence shown here is derived from an EMBL/GenBank/DDBJ whole genome shotgun (WGS) entry which is preliminary data.</text>
</comment>
<sequence>MKDPKLPKRSLKNHSPVDPARTVRKPPAPKPRDKHPRTEVPSPSRQASVPPASGVAAWSNLPSALDATLPDSTPISGEELSPKEKFLNWLKPTRWQFWVILTVLLPGGVGGLALAMLLRLPALPNCPSIFWPTASASLRLYCAELAANKQTVKDLLEAIELVNALPEDHPLRPQINQLIEQWASDILDLGDKVFHQGKLQEAISIARQVPAQTSAASLVTERIDRWQAVWKKAEGLYREAEDFLRKEEWNQAFRTATFLLSVGNNYWETTKYQELTEAIKTAREDGEKLYQARRLVEQGGVDNLVEAIALVEKIGPNSYVYKKAQDEIRKIGRQMLALAEEELEQRRNSSAAINIARRIPASAKLAEEAQDLIILAEAYADAWQGKVASLEAAIIRAQKVTVKRPLYGKAQRLIARWQREIEDIAHLEKAQTLARGGSIDALSNAVAEASLIPVSNPRYEEAQDSINEWQRQIETLEDSPYLNRAEALAIAGDLGSLQAAIAEASRVGRGRALYSEAQQRVGQWQRQVETMQDRPYLDSAQQWALIGDAVSLQAAIDEASRIGPGRALYDEAQNRISEWRSRLQRMQDRPTLDGARDLAARGDLQGAISLAERIGSGRALSNDAADDLQRWRSQIRAEENLQEARRLAGGATPEALAAAIRTADRVPNFSPLRNEADLAISQWSQQILSLAQQQATFDVAGAIEIARRIPENTASYGAARAQIEAWQRMLMPSPTPRTFP</sequence>
<dbReference type="AlphaFoldDB" id="A0A1E5QM81"/>
<evidence type="ECO:0000313" key="3">
    <source>
        <dbReference type="EMBL" id="OEJ75687.1"/>
    </source>
</evidence>
<name>A0A1E5QM81_9CYAN</name>
<gene>
    <name evidence="3" type="ORF">BH720_07865</name>
</gene>
<keyword evidence="2" id="KW-0472">Membrane</keyword>
<feature type="region of interest" description="Disordered" evidence="1">
    <location>
        <begin position="1"/>
        <end position="54"/>
    </location>
</feature>
<proteinExistence type="predicted"/>
<reference evidence="3" key="1">
    <citation type="submission" date="2016-09" db="EMBL/GenBank/DDBJ databases">
        <title>Draft genome of thermotolerant cyanobacterium Desertifilum sp. strain IPPAS B-1220.</title>
        <authorList>
            <person name="Sinetova M.A."/>
            <person name="Bolakhan K."/>
            <person name="Zayadan B.K."/>
            <person name="Mironov K.S."/>
            <person name="Ustinova V."/>
            <person name="Kupriyanova E.V."/>
            <person name="Sidorov R.A."/>
            <person name="Skrypnik A.N."/>
            <person name="Gogoleva N.E."/>
            <person name="Gogolev Y.V."/>
            <person name="Los D.A."/>
        </authorList>
    </citation>
    <scope>NUCLEOTIDE SEQUENCE [LARGE SCALE GENOMIC DNA]</scope>
    <source>
        <strain evidence="3">IPPAS B-1220</strain>
    </source>
</reference>
<accession>A0A1E5QM81</accession>
<keyword evidence="2" id="KW-1133">Transmembrane helix</keyword>
<feature type="transmembrane region" description="Helical" evidence="2">
    <location>
        <begin position="95"/>
        <end position="118"/>
    </location>
</feature>
<dbReference type="STRING" id="1781255.BH720_07865"/>
<organism evidence="3">
    <name type="scientific">Desertifilum tharense IPPAS B-1220</name>
    <dbReference type="NCBI Taxonomy" id="1781255"/>
    <lineage>
        <taxon>Bacteria</taxon>
        <taxon>Bacillati</taxon>
        <taxon>Cyanobacteriota</taxon>
        <taxon>Cyanophyceae</taxon>
        <taxon>Desertifilales</taxon>
        <taxon>Desertifilaceae</taxon>
        <taxon>Desertifilum</taxon>
    </lineage>
</organism>
<evidence type="ECO:0008006" key="4">
    <source>
        <dbReference type="Google" id="ProtNLM"/>
    </source>
</evidence>